<reference evidence="8" key="1">
    <citation type="journal article" date="2015" name="Nat. Genet.">
        <title>The pineapple genome and the evolution of CAM photosynthesis.</title>
        <authorList>
            <person name="Ming R."/>
            <person name="VanBuren R."/>
            <person name="Wai C.M."/>
            <person name="Tang H."/>
            <person name="Schatz M.C."/>
            <person name="Bowers J.E."/>
            <person name="Lyons E."/>
            <person name="Wang M.L."/>
            <person name="Chen J."/>
            <person name="Biggers E."/>
            <person name="Zhang J."/>
            <person name="Huang L."/>
            <person name="Zhang L."/>
            <person name="Miao W."/>
            <person name="Zhang J."/>
            <person name="Ye Z."/>
            <person name="Miao C."/>
            <person name="Lin Z."/>
            <person name="Wang H."/>
            <person name="Zhou H."/>
            <person name="Yim W.C."/>
            <person name="Priest H.D."/>
            <person name="Zheng C."/>
            <person name="Woodhouse M."/>
            <person name="Edger P.P."/>
            <person name="Guyot R."/>
            <person name="Guo H.B."/>
            <person name="Guo H."/>
            <person name="Zheng G."/>
            <person name="Singh R."/>
            <person name="Sharma A."/>
            <person name="Min X."/>
            <person name="Zheng Y."/>
            <person name="Lee H."/>
            <person name="Gurtowski J."/>
            <person name="Sedlazeck F.J."/>
            <person name="Harkess A."/>
            <person name="McKain M.R."/>
            <person name="Liao Z."/>
            <person name="Fang J."/>
            <person name="Liu J."/>
            <person name="Zhang X."/>
            <person name="Zhang Q."/>
            <person name="Hu W."/>
            <person name="Qin Y."/>
            <person name="Wang K."/>
            <person name="Chen L.Y."/>
            <person name="Shirley N."/>
            <person name="Lin Y.R."/>
            <person name="Liu L.Y."/>
            <person name="Hernandez A.G."/>
            <person name="Wright C.L."/>
            <person name="Bulone V."/>
            <person name="Tuskan G.A."/>
            <person name="Heath K."/>
            <person name="Zee F."/>
            <person name="Moore P.H."/>
            <person name="Sunkar R."/>
            <person name="Leebens-Mack J.H."/>
            <person name="Mockler T."/>
            <person name="Bennetzen J.L."/>
            <person name="Freeling M."/>
            <person name="Sankoff D."/>
            <person name="Paterson A.H."/>
            <person name="Zhu X."/>
            <person name="Yang X."/>
            <person name="Smith J.A."/>
            <person name="Cushman J.C."/>
            <person name="Paull R.E."/>
            <person name="Yu Q."/>
        </authorList>
    </citation>
    <scope>NUCLEOTIDE SEQUENCE [LARGE SCALE GENOMIC DNA]</scope>
    <source>
        <strain evidence="8">cv. F153</strain>
    </source>
</reference>
<sequence length="556" mass="62492">MGKTNLDTLGNCVTNVFNLKRKRDSVADRILCSSCYKKVCETNPNPNCHQTRHIVKSYQNFMTSGLPQRILFYQNGAWMDFPERIISSVRSDFQSKKAITEAVYENQQLLLDFVHMICIYLETGLKKPIGWIDQNGKCFFPELHSDVYASDGYNCTNKEKHRKTNFCEEMSVSEAESSNSEPNDEVISNVKRVRSEEGSKTNWELHTEGKETVGEYESSSVFSSFMVSLGQAGGPAVGCAVQNMLLKGLGPLFDAKDIIGIYRIPLFDKLGQVRFHRFQKQVERTKNLRGNANVRYAWLSSSRDAVEDLMLRGVFHIRNSLCWPDFGIGTHLAPANCSNVCTGYSDVDENGIMRMMLCHVIMGNAEAIPAGSKQFQPSNKNFDSGVDDLQNPKHYVVWEMNVNTHIYPEYVVTIKVPSKAKDSLAVNKSTSNESGVTSSTFPHSLLQDGGIRTHPAFPNQSQNPVFSGAPRVPTSPWMPFSMLFAAISTKVSPQDMDLVNTHYGEFKRKKISRIDLVKKLREIVGDKLLISTIMRLQHKMPPMAGPDLPRSCIANR</sequence>
<dbReference type="Proteomes" id="UP000515123">
    <property type="component" value="Linkage group 9"/>
</dbReference>
<dbReference type="InterPro" id="IPR044964">
    <property type="entry name" value="RCD1/SRO1-5"/>
</dbReference>
<evidence type="ECO:0000313" key="9">
    <source>
        <dbReference type="RefSeq" id="XP_020095626.1"/>
    </source>
</evidence>
<evidence type="ECO:0000256" key="2">
    <source>
        <dbReference type="ARBA" id="ARBA00022473"/>
    </source>
</evidence>
<feature type="region of interest" description="Disordered" evidence="5">
    <location>
        <begin position="451"/>
        <end position="470"/>
    </location>
</feature>
<keyword evidence="8" id="KW-1185">Reference proteome</keyword>
<evidence type="ECO:0000259" key="6">
    <source>
        <dbReference type="PROSITE" id="PS51059"/>
    </source>
</evidence>
<feature type="domain" description="RST" evidence="7">
    <location>
        <begin position="471"/>
        <end position="542"/>
    </location>
</feature>
<protein>
    <submittedName>
        <fullName evidence="9">Inactive poly [ADP-ribose] polymerase RCD1-like</fullName>
    </submittedName>
</protein>
<keyword evidence="2" id="KW-0217">Developmental protein</keyword>
<gene>
    <name evidence="9" type="primary">LOC109715160</name>
</gene>
<dbReference type="Gene3D" id="3.90.228.10">
    <property type="match status" value="1"/>
</dbReference>
<dbReference type="InterPro" id="IPR012317">
    <property type="entry name" value="Poly(ADP-ribose)pol_cat_dom"/>
</dbReference>
<dbReference type="SUPFAM" id="SSF56399">
    <property type="entry name" value="ADP-ribosylation"/>
    <property type="match status" value="1"/>
</dbReference>
<dbReference type="PROSITE" id="PS51059">
    <property type="entry name" value="PARP_CATALYTIC"/>
    <property type="match status" value="1"/>
</dbReference>
<dbReference type="Pfam" id="PF12174">
    <property type="entry name" value="RST"/>
    <property type="match status" value="1"/>
</dbReference>
<evidence type="ECO:0000259" key="7">
    <source>
        <dbReference type="PROSITE" id="PS51879"/>
    </source>
</evidence>
<keyword evidence="3" id="KW-0346">Stress response</keyword>
<evidence type="ECO:0000313" key="8">
    <source>
        <dbReference type="Proteomes" id="UP000515123"/>
    </source>
</evidence>
<dbReference type="Gramene" id="Aco030045.1.mrna1">
    <property type="protein sequence ID" value="Aco030045.1.mrna1"/>
    <property type="gene ID" value="Aco030045.1.path1"/>
</dbReference>
<evidence type="ECO:0000256" key="5">
    <source>
        <dbReference type="SAM" id="MobiDB-lite"/>
    </source>
</evidence>
<dbReference type="InterPro" id="IPR022003">
    <property type="entry name" value="RST"/>
</dbReference>
<reference evidence="9" key="2">
    <citation type="submission" date="2025-08" db="UniProtKB">
        <authorList>
            <consortium name="RefSeq"/>
        </authorList>
    </citation>
    <scope>IDENTIFICATION</scope>
    <source>
        <tissue evidence="9">Leaf</tissue>
    </source>
</reference>
<dbReference type="PANTHER" id="PTHR32263:SF5">
    <property type="entry name" value="INACTIVE POLY [ADP-RIBOSE] POLYMERASE SRO1-RELATED"/>
    <property type="match status" value="1"/>
</dbReference>
<dbReference type="OrthoDB" id="6133115at2759"/>
<proteinExistence type="predicted"/>
<dbReference type="Pfam" id="PF23467">
    <property type="entry name" value="WWE_5"/>
    <property type="match status" value="1"/>
</dbReference>
<dbReference type="RefSeq" id="XP_020095626.1">
    <property type="nucleotide sequence ID" value="XM_020240037.1"/>
</dbReference>
<evidence type="ECO:0000256" key="1">
    <source>
        <dbReference type="ARBA" id="ARBA00004123"/>
    </source>
</evidence>
<organism evidence="8 9">
    <name type="scientific">Ananas comosus</name>
    <name type="common">Pineapple</name>
    <name type="synonym">Ananas ananas</name>
    <dbReference type="NCBI Taxonomy" id="4615"/>
    <lineage>
        <taxon>Eukaryota</taxon>
        <taxon>Viridiplantae</taxon>
        <taxon>Streptophyta</taxon>
        <taxon>Embryophyta</taxon>
        <taxon>Tracheophyta</taxon>
        <taxon>Spermatophyta</taxon>
        <taxon>Magnoliopsida</taxon>
        <taxon>Liliopsida</taxon>
        <taxon>Poales</taxon>
        <taxon>Bromeliaceae</taxon>
        <taxon>Bromelioideae</taxon>
        <taxon>Ananas</taxon>
    </lineage>
</organism>
<keyword evidence="4" id="KW-0539">Nucleus</keyword>
<feature type="domain" description="PARP catalytic" evidence="6">
    <location>
        <begin position="210"/>
        <end position="435"/>
    </location>
</feature>
<evidence type="ECO:0000256" key="3">
    <source>
        <dbReference type="ARBA" id="ARBA00023016"/>
    </source>
</evidence>
<comment type="subcellular location">
    <subcellularLocation>
        <location evidence="1">Nucleus</location>
    </subcellularLocation>
</comment>
<name>A0A6P5FH49_ANACO</name>
<dbReference type="InterPro" id="IPR057823">
    <property type="entry name" value="WWE_RCD1"/>
</dbReference>
<dbReference type="PANTHER" id="PTHR32263">
    <property type="entry name" value="INACTIVE POLY [ADP-RIBOSE] POLYMERASE SRO4-RELATED"/>
    <property type="match status" value="1"/>
</dbReference>
<accession>A0A6P5FH49</accession>
<evidence type="ECO:0000256" key="4">
    <source>
        <dbReference type="ARBA" id="ARBA00023242"/>
    </source>
</evidence>
<dbReference type="GeneID" id="109715160"/>
<dbReference type="PROSITE" id="PS51879">
    <property type="entry name" value="RST"/>
    <property type="match status" value="1"/>
</dbReference>
<dbReference type="AlphaFoldDB" id="A0A6P5FH49"/>
<dbReference type="GO" id="GO:0005634">
    <property type="term" value="C:nucleus"/>
    <property type="evidence" value="ECO:0007669"/>
    <property type="project" value="UniProtKB-SubCell"/>
</dbReference>
<dbReference type="GO" id="GO:0003950">
    <property type="term" value="F:NAD+ poly-ADP-ribosyltransferase activity"/>
    <property type="evidence" value="ECO:0007669"/>
    <property type="project" value="InterPro"/>
</dbReference>